<feature type="region of interest" description="Disordered" evidence="1">
    <location>
        <begin position="25"/>
        <end position="72"/>
    </location>
</feature>
<dbReference type="AlphaFoldDB" id="A0A6G1K731"/>
<evidence type="ECO:0000313" key="3">
    <source>
        <dbReference type="Proteomes" id="UP000799428"/>
    </source>
</evidence>
<sequence>MSPLPLELFPHDQMAQQVSKLQGILGHTPRHTPQGHQQTSHEMQQRQATPQTPFQGQQHHAAARQSPQKVNPQRNGRILTQRELGQVFQLAQQDKMPVLAPSHQEQFHAFLDTIYAQHPAVQQQMAGGPNQVSSLQSQTELPQNQMMNHQNQIPPQQRGHVQQQWPVQDARMGSSAGQQAHSIPRQGGKKRKQFSDTDDFDESSTFQGGSRKRQHMMPALQNDQSGSPNIPQMNTSPVPFSSSFVPSSSPEHERLGPGGNGLEIGNSGIPIGQAYAMRTEGQPTGIKAFDQGEDQYRFFGTDMTQARSMTPINAMQPMQPLGSMPSGSMMDSICSNNSNGPKVPNDLNGSHIG</sequence>
<reference evidence="2" key="1">
    <citation type="journal article" date="2020" name="Stud. Mycol.">
        <title>101 Dothideomycetes genomes: a test case for predicting lifestyles and emergence of pathogens.</title>
        <authorList>
            <person name="Haridas S."/>
            <person name="Albert R."/>
            <person name="Binder M."/>
            <person name="Bloem J."/>
            <person name="Labutti K."/>
            <person name="Salamov A."/>
            <person name="Andreopoulos B."/>
            <person name="Baker S."/>
            <person name="Barry K."/>
            <person name="Bills G."/>
            <person name="Bluhm B."/>
            <person name="Cannon C."/>
            <person name="Castanera R."/>
            <person name="Culley D."/>
            <person name="Daum C."/>
            <person name="Ezra D."/>
            <person name="Gonzalez J."/>
            <person name="Henrissat B."/>
            <person name="Kuo A."/>
            <person name="Liang C."/>
            <person name="Lipzen A."/>
            <person name="Lutzoni F."/>
            <person name="Magnuson J."/>
            <person name="Mondo S."/>
            <person name="Nolan M."/>
            <person name="Ohm R."/>
            <person name="Pangilinan J."/>
            <person name="Park H.-J."/>
            <person name="Ramirez L."/>
            <person name="Alfaro M."/>
            <person name="Sun H."/>
            <person name="Tritt A."/>
            <person name="Yoshinaga Y."/>
            <person name="Zwiers L.-H."/>
            <person name="Turgeon B."/>
            <person name="Goodwin S."/>
            <person name="Spatafora J."/>
            <person name="Crous P."/>
            <person name="Grigoriev I."/>
        </authorList>
    </citation>
    <scope>NUCLEOTIDE SEQUENCE</scope>
    <source>
        <strain evidence="2">CBS 279.74</strain>
    </source>
</reference>
<accession>A0A6G1K731</accession>
<keyword evidence="3" id="KW-1185">Reference proteome</keyword>
<feature type="compositionally biased region" description="Polar residues" evidence="1">
    <location>
        <begin position="150"/>
        <end position="166"/>
    </location>
</feature>
<gene>
    <name evidence="2" type="ORF">K504DRAFT_467932</name>
</gene>
<feature type="region of interest" description="Disordered" evidence="1">
    <location>
        <begin position="150"/>
        <end position="267"/>
    </location>
</feature>
<feature type="compositionally biased region" description="Polar residues" evidence="1">
    <location>
        <begin position="221"/>
        <end position="235"/>
    </location>
</feature>
<dbReference type="Proteomes" id="UP000799428">
    <property type="component" value="Unassembled WGS sequence"/>
</dbReference>
<name>A0A6G1K731_9PLEO</name>
<evidence type="ECO:0000313" key="2">
    <source>
        <dbReference type="EMBL" id="KAF2708696.1"/>
    </source>
</evidence>
<protein>
    <submittedName>
        <fullName evidence="2">Uncharacterized protein</fullName>
    </submittedName>
</protein>
<evidence type="ECO:0000256" key="1">
    <source>
        <dbReference type="SAM" id="MobiDB-lite"/>
    </source>
</evidence>
<feature type="compositionally biased region" description="Low complexity" evidence="1">
    <location>
        <begin position="236"/>
        <end position="249"/>
    </location>
</feature>
<organism evidence="2 3">
    <name type="scientific">Pleomassaria siparia CBS 279.74</name>
    <dbReference type="NCBI Taxonomy" id="1314801"/>
    <lineage>
        <taxon>Eukaryota</taxon>
        <taxon>Fungi</taxon>
        <taxon>Dikarya</taxon>
        <taxon>Ascomycota</taxon>
        <taxon>Pezizomycotina</taxon>
        <taxon>Dothideomycetes</taxon>
        <taxon>Pleosporomycetidae</taxon>
        <taxon>Pleosporales</taxon>
        <taxon>Pleomassariaceae</taxon>
        <taxon>Pleomassaria</taxon>
    </lineage>
</organism>
<proteinExistence type="predicted"/>
<dbReference type="EMBL" id="MU005771">
    <property type="protein sequence ID" value="KAF2708696.1"/>
    <property type="molecule type" value="Genomic_DNA"/>
</dbReference>
<feature type="compositionally biased region" description="Polar residues" evidence="1">
    <location>
        <begin position="34"/>
        <end position="58"/>
    </location>
</feature>